<gene>
    <name evidence="3" type="ORF">QR98_0075510</name>
</gene>
<feature type="compositionally biased region" description="Low complexity" evidence="2">
    <location>
        <begin position="302"/>
        <end position="316"/>
    </location>
</feature>
<evidence type="ECO:0000313" key="4">
    <source>
        <dbReference type="Proteomes" id="UP000616769"/>
    </source>
</evidence>
<feature type="compositionally biased region" description="Basic residues" evidence="2">
    <location>
        <begin position="496"/>
        <end position="516"/>
    </location>
</feature>
<organism evidence="3 4">
    <name type="scientific">Sarcoptes scabiei</name>
    <name type="common">Itch mite</name>
    <name type="synonym">Acarus scabiei</name>
    <dbReference type="NCBI Taxonomy" id="52283"/>
    <lineage>
        <taxon>Eukaryota</taxon>
        <taxon>Metazoa</taxon>
        <taxon>Ecdysozoa</taxon>
        <taxon>Arthropoda</taxon>
        <taxon>Chelicerata</taxon>
        <taxon>Arachnida</taxon>
        <taxon>Acari</taxon>
        <taxon>Acariformes</taxon>
        <taxon>Sarcoptiformes</taxon>
        <taxon>Astigmata</taxon>
        <taxon>Psoroptidia</taxon>
        <taxon>Sarcoptoidea</taxon>
        <taxon>Sarcoptidae</taxon>
        <taxon>Sarcoptinae</taxon>
        <taxon>Sarcoptes</taxon>
    </lineage>
</organism>
<dbReference type="PANTHER" id="PTHR21456:SF1">
    <property type="entry name" value="C2 NT-TYPE DOMAIN-CONTAINING PROTEIN"/>
    <property type="match status" value="1"/>
</dbReference>
<feature type="compositionally biased region" description="Low complexity" evidence="2">
    <location>
        <begin position="325"/>
        <end position="338"/>
    </location>
</feature>
<feature type="compositionally biased region" description="Polar residues" evidence="2">
    <location>
        <begin position="340"/>
        <end position="358"/>
    </location>
</feature>
<dbReference type="Proteomes" id="UP000616769">
    <property type="component" value="Unassembled WGS sequence"/>
</dbReference>
<dbReference type="PROSITE" id="PS51840">
    <property type="entry name" value="C2_NT"/>
    <property type="match status" value="1"/>
</dbReference>
<dbReference type="EMBL" id="JXLN01013016">
    <property type="protein sequence ID" value="KPM09022.1"/>
    <property type="molecule type" value="Genomic_DNA"/>
</dbReference>
<name>A0A132ADH4_SARSC</name>
<feature type="region of interest" description="Disordered" evidence="2">
    <location>
        <begin position="301"/>
        <end position="358"/>
    </location>
</feature>
<dbReference type="OrthoDB" id="3365224at2759"/>
<proteinExistence type="inferred from homology"/>
<feature type="compositionally biased region" description="Basic and acidic residues" evidence="2">
    <location>
        <begin position="521"/>
        <end position="533"/>
    </location>
</feature>
<accession>A0A132ADH4</accession>
<evidence type="ECO:0000256" key="1">
    <source>
        <dbReference type="ARBA" id="ARBA00034780"/>
    </source>
</evidence>
<comment type="similarity">
    <text evidence="1">Belongs to the EEIG family.</text>
</comment>
<dbReference type="PANTHER" id="PTHR21456">
    <property type="entry name" value="FAMILY WITH SEQUENCE SIMILARITY 102"/>
    <property type="match status" value="1"/>
</dbReference>
<dbReference type="VEuPathDB" id="VectorBase:SSCA007565"/>
<protein>
    <submittedName>
        <fullName evidence="3">EEIG1 N-terminal domain containing protein</fullName>
    </submittedName>
</protein>
<feature type="region of interest" description="Disordered" evidence="2">
    <location>
        <begin position="488"/>
        <end position="533"/>
    </location>
</feature>
<dbReference type="InterPro" id="IPR039931">
    <property type="entry name" value="EEIG1/2-like"/>
</dbReference>
<evidence type="ECO:0000313" key="3">
    <source>
        <dbReference type="EMBL" id="KPM09022.1"/>
    </source>
</evidence>
<sequence length="533" mass="59379">MTFITKKKKYRFNVTITVEQLSSVPFVNAVLFVKCRLLNGGSFVDHTDRREVEDHCVKWNKTFNFQAKLYAIPSTGLLDTCILRLSIRKETKGGKDFVKLGYADLDLASFPGHGLTDCRCLLEGYESKHHRQDNSMLHFKIEMKILSGDPCFKTLVNLKIYVKTNILIFSKKRPRFNCLTQHSKQGSSDILLAASAFASNSNKNEDPDNSTTIVNTVPTSSNINDPVVGLVPNVDLTPSSTIQTTTMNQSDFNTIHSDNKAMNLISVGSVNTAGSVRHDDENALPNLSTDHVRNSQNFQDLTSSATSNNTTYSSSNFDTFEPIHSRSNSSQTSSSRVSATGFNSLPTHSRQNSADSDNNNARFGLIIQYFMHHHTNKLLFHSRYSNEIKFNSVDRVGNKRNNLYERMKPTVNGVVGGPESFRSGPSKKAIDSTRVSADQFVQELLQKNIDETIMDEQRMNPFPNDDGGLDILVQADGSATIVGYSVAKSNTSTNQHHNRKSSGNHTRSHHKNHSKANRLSTEIKKMNASSEKT</sequence>
<comment type="caution">
    <text evidence="3">The sequence shown here is derived from an EMBL/GenBank/DDBJ whole genome shotgun (WGS) entry which is preliminary data.</text>
</comment>
<evidence type="ECO:0000256" key="2">
    <source>
        <dbReference type="SAM" id="MobiDB-lite"/>
    </source>
</evidence>
<reference evidence="3 4" key="1">
    <citation type="journal article" date="2015" name="Parasit. Vectors">
        <title>Draft genome of the scabies mite.</title>
        <authorList>
            <person name="Rider S.D.Jr."/>
            <person name="Morgan M.S."/>
            <person name="Arlian L.G."/>
        </authorList>
    </citation>
    <scope>NUCLEOTIDE SEQUENCE [LARGE SCALE GENOMIC DNA]</scope>
    <source>
        <strain evidence="3">Arlian Lab</strain>
    </source>
</reference>
<dbReference type="AlphaFoldDB" id="A0A132ADH4"/>
<dbReference type="InterPro" id="IPR019448">
    <property type="entry name" value="NT-C2"/>
</dbReference>
<dbReference type="Pfam" id="PF10358">
    <property type="entry name" value="NT-C2"/>
    <property type="match status" value="1"/>
</dbReference>